<dbReference type="InterPro" id="IPR003142">
    <property type="entry name" value="BPL_C"/>
</dbReference>
<dbReference type="SUPFAM" id="SSF50037">
    <property type="entry name" value="C-terminal domain of transcriptional repressors"/>
    <property type="match status" value="1"/>
</dbReference>
<dbReference type="InterPro" id="IPR004143">
    <property type="entry name" value="BPL_LPL_catalytic"/>
</dbReference>
<evidence type="ECO:0000256" key="5">
    <source>
        <dbReference type="HAMAP-Rule" id="MF_00978"/>
    </source>
</evidence>
<keyword evidence="8" id="KW-1185">Reference proteome</keyword>
<dbReference type="Pfam" id="PF08279">
    <property type="entry name" value="HTH_11"/>
    <property type="match status" value="1"/>
</dbReference>
<evidence type="ECO:0000256" key="1">
    <source>
        <dbReference type="ARBA" id="ARBA00022598"/>
    </source>
</evidence>
<dbReference type="InterPro" id="IPR008988">
    <property type="entry name" value="Transcriptional_repressor_C"/>
</dbReference>
<dbReference type="InterPro" id="IPR036390">
    <property type="entry name" value="WH_DNA-bd_sf"/>
</dbReference>
<keyword evidence="5" id="KW-0238">DNA-binding</keyword>
<dbReference type="GO" id="GO:0016740">
    <property type="term" value="F:transferase activity"/>
    <property type="evidence" value="ECO:0007669"/>
    <property type="project" value="UniProtKB-ARBA"/>
</dbReference>
<dbReference type="InterPro" id="IPR030855">
    <property type="entry name" value="Bifunct_BirA"/>
</dbReference>
<dbReference type="GO" id="GO:0004077">
    <property type="term" value="F:biotin--[biotin carboxyl-carrier protein] ligase activity"/>
    <property type="evidence" value="ECO:0007669"/>
    <property type="project" value="UniProtKB-UniRule"/>
</dbReference>
<evidence type="ECO:0000313" key="8">
    <source>
        <dbReference type="Proteomes" id="UP001198220"/>
    </source>
</evidence>
<dbReference type="SUPFAM" id="SSF55681">
    <property type="entry name" value="Class II aaRS and biotin synthetases"/>
    <property type="match status" value="1"/>
</dbReference>
<sequence length="328" mass="36368">MKAELLKILREAEDYVSGQQLCDHFGVSRTAVWKVIRQLQEEGYQIEAVKNRGYLLKKDAVPDVMTVPEIISRLHSRWMGRNCIFLETVDSTNNYLKRAAEDGAVNGTLAVAEEQTGGKGRRGRSWETPKGTNIAMTILLRPEIRPEHASRLTLLMAMAVVRGIQKETGLQAGIKWPNDVVVDGHKVCGILTEMNTEVDYINYVVIGTGINVNQTEFPEEIREIAGSLKLSAGHPVARAGLIASIMEELEDLYEVFLKTEDLSALKDEYNRNCVTCGHEIRVLEPGHEYTGTTDGINDLGELVVKKADGETVCVYAGEVSVRGLYGYV</sequence>
<comment type="caution">
    <text evidence="7">The sequence shown here is derived from an EMBL/GenBank/DDBJ whole genome shotgun (WGS) entry which is preliminary data.</text>
</comment>
<reference evidence="7 8" key="1">
    <citation type="submission" date="2021-10" db="EMBL/GenBank/DDBJ databases">
        <title>Anaerobic single-cell dispensing facilitates the cultivation of human gut bacteria.</title>
        <authorList>
            <person name="Afrizal A."/>
        </authorList>
    </citation>
    <scope>NUCLEOTIDE SEQUENCE [LARGE SCALE GENOMIC DNA]</scope>
    <source>
        <strain evidence="7 8">CLA-AA-H276</strain>
    </source>
</reference>
<comment type="similarity">
    <text evidence="5">Belongs to the biotin--protein ligase family.</text>
</comment>
<dbReference type="NCBIfam" id="TIGR00121">
    <property type="entry name" value="birA_ligase"/>
    <property type="match status" value="1"/>
</dbReference>
<keyword evidence="5" id="KW-0804">Transcription</keyword>
<dbReference type="RefSeq" id="WP_308459186.1">
    <property type="nucleotide sequence ID" value="NZ_JAJEPS010000005.1"/>
</dbReference>
<accession>A0AAE3A4L9</accession>
<keyword evidence="3 5" id="KW-0067">ATP-binding</keyword>
<dbReference type="GO" id="GO:0005524">
    <property type="term" value="F:ATP binding"/>
    <property type="evidence" value="ECO:0007669"/>
    <property type="project" value="UniProtKB-UniRule"/>
</dbReference>
<dbReference type="Gene3D" id="1.10.10.10">
    <property type="entry name" value="Winged helix-like DNA-binding domain superfamily/Winged helix DNA-binding domain"/>
    <property type="match status" value="1"/>
</dbReference>
<proteinExistence type="inferred from homology"/>
<keyword evidence="5" id="KW-0805">Transcription regulation</keyword>
<evidence type="ECO:0000259" key="6">
    <source>
        <dbReference type="PROSITE" id="PS51733"/>
    </source>
</evidence>
<feature type="binding site" evidence="5">
    <location>
        <position position="186"/>
    </location>
    <ligand>
        <name>biotin</name>
        <dbReference type="ChEBI" id="CHEBI:57586"/>
    </ligand>
</feature>
<organism evidence="7 8">
    <name type="scientific">Hominiventricola filiformis</name>
    <dbReference type="NCBI Taxonomy" id="2885352"/>
    <lineage>
        <taxon>Bacteria</taxon>
        <taxon>Bacillati</taxon>
        <taxon>Bacillota</taxon>
        <taxon>Clostridia</taxon>
        <taxon>Lachnospirales</taxon>
        <taxon>Lachnospiraceae</taxon>
        <taxon>Hominiventricola</taxon>
    </lineage>
</organism>
<dbReference type="EMBL" id="JAJEPS010000005">
    <property type="protein sequence ID" value="MCC2125897.1"/>
    <property type="molecule type" value="Genomic_DNA"/>
</dbReference>
<dbReference type="Pfam" id="PF02237">
    <property type="entry name" value="BPL_C"/>
    <property type="match status" value="1"/>
</dbReference>
<protein>
    <recommendedName>
        <fullName evidence="5">Bifunctional ligase/repressor BirA</fullName>
    </recommendedName>
    <alternativeName>
        <fullName evidence="5">Biotin--[acetyl-CoA-carboxylase] ligase</fullName>
        <ecNumber evidence="5">6.3.4.15</ecNumber>
    </alternativeName>
    <alternativeName>
        <fullName evidence="5">Biotin--protein ligase</fullName>
    </alternativeName>
    <alternativeName>
        <fullName evidence="5">Biotin-[acetyl-CoA carboxylase] synthetase</fullName>
    </alternativeName>
</protein>
<dbReference type="InterPro" id="IPR013196">
    <property type="entry name" value="HTH_11"/>
</dbReference>
<dbReference type="GO" id="GO:0006355">
    <property type="term" value="P:regulation of DNA-templated transcription"/>
    <property type="evidence" value="ECO:0007669"/>
    <property type="project" value="UniProtKB-UniRule"/>
</dbReference>
<dbReference type="Pfam" id="PF03099">
    <property type="entry name" value="BPL_LplA_LipB"/>
    <property type="match status" value="1"/>
</dbReference>
<dbReference type="Gene3D" id="3.30.930.10">
    <property type="entry name" value="Bira Bifunctional Protein, Domain 2"/>
    <property type="match status" value="1"/>
</dbReference>
<comment type="caution">
    <text evidence="5">Lacks conserved residue(s) required for the propagation of feature annotation.</text>
</comment>
<evidence type="ECO:0000256" key="4">
    <source>
        <dbReference type="ARBA" id="ARBA00023267"/>
    </source>
</evidence>
<evidence type="ECO:0000313" key="7">
    <source>
        <dbReference type="EMBL" id="MCC2125897.1"/>
    </source>
</evidence>
<feature type="domain" description="BPL/LPL catalytic" evidence="6">
    <location>
        <begin position="78"/>
        <end position="257"/>
    </location>
</feature>
<keyword evidence="5" id="KW-0678">Repressor</keyword>
<dbReference type="GO" id="GO:0009249">
    <property type="term" value="P:protein lipoylation"/>
    <property type="evidence" value="ECO:0007669"/>
    <property type="project" value="UniProtKB-ARBA"/>
</dbReference>
<dbReference type="PROSITE" id="PS51733">
    <property type="entry name" value="BPL_LPL_CATALYTIC"/>
    <property type="match status" value="1"/>
</dbReference>
<dbReference type="CDD" id="cd16442">
    <property type="entry name" value="BPL"/>
    <property type="match status" value="1"/>
</dbReference>
<dbReference type="InterPro" id="IPR004408">
    <property type="entry name" value="Biotin_CoA_COase_ligase"/>
</dbReference>
<comment type="function">
    <text evidence="5">Acts both as a biotin--[acetyl-CoA-carboxylase] ligase and a repressor.</text>
</comment>
<keyword evidence="1 5" id="KW-0436">Ligase</keyword>
<dbReference type="HAMAP" id="MF_00978">
    <property type="entry name" value="Bifunct_BirA"/>
    <property type="match status" value="1"/>
</dbReference>
<dbReference type="InterPro" id="IPR036388">
    <property type="entry name" value="WH-like_DNA-bd_sf"/>
</dbReference>
<dbReference type="PANTHER" id="PTHR12835">
    <property type="entry name" value="BIOTIN PROTEIN LIGASE"/>
    <property type="match status" value="1"/>
</dbReference>
<evidence type="ECO:0000256" key="2">
    <source>
        <dbReference type="ARBA" id="ARBA00022741"/>
    </source>
</evidence>
<dbReference type="PANTHER" id="PTHR12835:SF5">
    <property type="entry name" value="BIOTIN--PROTEIN LIGASE"/>
    <property type="match status" value="1"/>
</dbReference>
<feature type="DNA-binding region" description="H-T-H motif" evidence="5">
    <location>
        <begin position="18"/>
        <end position="37"/>
    </location>
</feature>
<keyword evidence="4 5" id="KW-0092">Biotin</keyword>
<dbReference type="EC" id="6.3.4.15" evidence="5"/>
<gene>
    <name evidence="5" type="primary">birA</name>
    <name evidence="7" type="ORF">LKD36_06870</name>
</gene>
<dbReference type="Gene3D" id="2.30.30.100">
    <property type="match status" value="1"/>
</dbReference>
<feature type="binding site" evidence="5">
    <location>
        <position position="115"/>
    </location>
    <ligand>
        <name>biotin</name>
        <dbReference type="ChEBI" id="CHEBI:57586"/>
    </ligand>
</feature>
<dbReference type="GO" id="GO:0003677">
    <property type="term" value="F:DNA binding"/>
    <property type="evidence" value="ECO:0007669"/>
    <property type="project" value="UniProtKB-UniRule"/>
</dbReference>
<keyword evidence="2 5" id="KW-0547">Nucleotide-binding</keyword>
<dbReference type="SUPFAM" id="SSF46785">
    <property type="entry name" value="Winged helix' DNA-binding domain"/>
    <property type="match status" value="1"/>
</dbReference>
<dbReference type="InterPro" id="IPR045864">
    <property type="entry name" value="aa-tRNA-synth_II/BPL/LPL"/>
</dbReference>
<dbReference type="AlphaFoldDB" id="A0AAE3A4L9"/>
<dbReference type="GO" id="GO:0005737">
    <property type="term" value="C:cytoplasm"/>
    <property type="evidence" value="ECO:0007669"/>
    <property type="project" value="TreeGrafter"/>
</dbReference>
<dbReference type="Proteomes" id="UP001198220">
    <property type="component" value="Unassembled WGS sequence"/>
</dbReference>
<comment type="catalytic activity">
    <reaction evidence="5">
        <text>biotin + L-lysyl-[protein] + ATP = N(6)-biotinyl-L-lysyl-[protein] + AMP + diphosphate + H(+)</text>
        <dbReference type="Rhea" id="RHEA:11756"/>
        <dbReference type="Rhea" id="RHEA-COMP:9752"/>
        <dbReference type="Rhea" id="RHEA-COMP:10505"/>
        <dbReference type="ChEBI" id="CHEBI:15378"/>
        <dbReference type="ChEBI" id="CHEBI:29969"/>
        <dbReference type="ChEBI" id="CHEBI:30616"/>
        <dbReference type="ChEBI" id="CHEBI:33019"/>
        <dbReference type="ChEBI" id="CHEBI:57586"/>
        <dbReference type="ChEBI" id="CHEBI:83144"/>
        <dbReference type="ChEBI" id="CHEBI:456215"/>
        <dbReference type="EC" id="6.3.4.15"/>
    </reaction>
</comment>
<name>A0AAE3A4L9_9FIRM</name>
<feature type="binding site" evidence="5">
    <location>
        <begin position="91"/>
        <end position="93"/>
    </location>
    <ligand>
        <name>biotin</name>
        <dbReference type="ChEBI" id="CHEBI:57586"/>
    </ligand>
</feature>
<evidence type="ECO:0000256" key="3">
    <source>
        <dbReference type="ARBA" id="ARBA00022840"/>
    </source>
</evidence>